<accession>A0A061G9Y0</accession>
<dbReference type="EMBL" id="CM001884">
    <property type="protein sequence ID" value="EOY26391.1"/>
    <property type="molecule type" value="Genomic_DNA"/>
</dbReference>
<dbReference type="Gramene" id="EOY26391">
    <property type="protein sequence ID" value="EOY26391"/>
    <property type="gene ID" value="TCM_027944"/>
</dbReference>
<name>A0A061G9Y0_THECC</name>
<dbReference type="Proteomes" id="UP000026915">
    <property type="component" value="Chromosome 6"/>
</dbReference>
<protein>
    <submittedName>
        <fullName evidence="1">Uncharacterized protein</fullName>
    </submittedName>
</protein>
<dbReference type="AlphaFoldDB" id="A0A061G9Y0"/>
<gene>
    <name evidence="1" type="ORF">TCM_027944</name>
</gene>
<evidence type="ECO:0000313" key="1">
    <source>
        <dbReference type="EMBL" id="EOY26391.1"/>
    </source>
</evidence>
<keyword evidence="2" id="KW-1185">Reference proteome</keyword>
<reference evidence="1 2" key="1">
    <citation type="journal article" date="2013" name="Genome Biol.">
        <title>The genome sequence of the most widely cultivated cacao type and its use to identify candidate genes regulating pod color.</title>
        <authorList>
            <person name="Motamayor J.C."/>
            <person name="Mockaitis K."/>
            <person name="Schmutz J."/>
            <person name="Haiminen N."/>
            <person name="Iii D.L."/>
            <person name="Cornejo O."/>
            <person name="Findley S.D."/>
            <person name="Zheng P."/>
            <person name="Utro F."/>
            <person name="Royaert S."/>
            <person name="Saski C."/>
            <person name="Jenkins J."/>
            <person name="Podicheti R."/>
            <person name="Zhao M."/>
            <person name="Scheffler B.E."/>
            <person name="Stack J.C."/>
            <person name="Feltus F.A."/>
            <person name="Mustiga G.M."/>
            <person name="Amores F."/>
            <person name="Phillips W."/>
            <person name="Marelli J.P."/>
            <person name="May G.D."/>
            <person name="Shapiro H."/>
            <person name="Ma J."/>
            <person name="Bustamante C.D."/>
            <person name="Schnell R.J."/>
            <person name="Main D."/>
            <person name="Gilbert D."/>
            <person name="Parida L."/>
            <person name="Kuhn D.N."/>
        </authorList>
    </citation>
    <scope>NUCLEOTIDE SEQUENCE [LARGE SCALE GENOMIC DNA]</scope>
    <source>
        <strain evidence="2">cv. Matina 1-6</strain>
    </source>
</reference>
<evidence type="ECO:0000313" key="2">
    <source>
        <dbReference type="Proteomes" id="UP000026915"/>
    </source>
</evidence>
<dbReference type="HOGENOM" id="CLU_2008096_0_0_1"/>
<proteinExistence type="predicted"/>
<dbReference type="InParanoid" id="A0A061G9Y0"/>
<sequence>MEGNGGKEGVDFEGGVKKYSVWVGNGTMEPNDKAFGRVETIEHLCGELSKLWGLWCDFWSVAWTTLGDAKTLWLLHNEIIFWGKHWDIKQAFDHVKLRVASWGKAKWPNMMTNISDFALPQMWL</sequence>
<organism evidence="1 2">
    <name type="scientific">Theobroma cacao</name>
    <name type="common">Cacao</name>
    <name type="synonym">Cocoa</name>
    <dbReference type="NCBI Taxonomy" id="3641"/>
    <lineage>
        <taxon>Eukaryota</taxon>
        <taxon>Viridiplantae</taxon>
        <taxon>Streptophyta</taxon>
        <taxon>Embryophyta</taxon>
        <taxon>Tracheophyta</taxon>
        <taxon>Spermatophyta</taxon>
        <taxon>Magnoliopsida</taxon>
        <taxon>eudicotyledons</taxon>
        <taxon>Gunneridae</taxon>
        <taxon>Pentapetalae</taxon>
        <taxon>rosids</taxon>
        <taxon>malvids</taxon>
        <taxon>Malvales</taxon>
        <taxon>Malvaceae</taxon>
        <taxon>Byttnerioideae</taxon>
        <taxon>Theobroma</taxon>
    </lineage>
</organism>